<keyword evidence="1" id="KW-1133">Transmembrane helix</keyword>
<accession>A0A3B0TGT6</accession>
<dbReference type="Pfam" id="PF07811">
    <property type="entry name" value="TadE"/>
    <property type="match status" value="1"/>
</dbReference>
<protein>
    <recommendedName>
        <fullName evidence="2">TadE-like domain-containing protein</fullName>
    </recommendedName>
</protein>
<evidence type="ECO:0000256" key="1">
    <source>
        <dbReference type="SAM" id="Phobius"/>
    </source>
</evidence>
<organism evidence="3">
    <name type="scientific">hydrothermal vent metagenome</name>
    <dbReference type="NCBI Taxonomy" id="652676"/>
    <lineage>
        <taxon>unclassified sequences</taxon>
        <taxon>metagenomes</taxon>
        <taxon>ecological metagenomes</taxon>
    </lineage>
</organism>
<proteinExistence type="predicted"/>
<dbReference type="AlphaFoldDB" id="A0A3B0TGT6"/>
<sequence>MKCLKMDWFKNTRKKILSLRHSSEAVAAVEFALILPVLMMLYMGSIEVSQVISVDRKMAVATGALGDLVAQSDEQLDEDVLDDFFEAVGLILTPFPADNLKQLVTLVFVDEDGDTEVVWSVGYNGAVAKEVDSTYTLPAEIIAIASETYVVVAETQLEYEPWGGYVLPGNFNLYKQFFHLPRFGVEIELV</sequence>
<dbReference type="EMBL" id="UOEQ01000019">
    <property type="protein sequence ID" value="VAW13692.1"/>
    <property type="molecule type" value="Genomic_DNA"/>
</dbReference>
<name>A0A3B0TGT6_9ZZZZ</name>
<evidence type="ECO:0000259" key="2">
    <source>
        <dbReference type="Pfam" id="PF07811"/>
    </source>
</evidence>
<feature type="transmembrane region" description="Helical" evidence="1">
    <location>
        <begin position="21"/>
        <end position="43"/>
    </location>
</feature>
<dbReference type="InterPro" id="IPR012495">
    <property type="entry name" value="TadE-like_dom"/>
</dbReference>
<reference evidence="3" key="1">
    <citation type="submission" date="2018-06" db="EMBL/GenBank/DDBJ databases">
        <authorList>
            <person name="Zhirakovskaya E."/>
        </authorList>
    </citation>
    <scope>NUCLEOTIDE SEQUENCE</scope>
</reference>
<keyword evidence="1" id="KW-0472">Membrane</keyword>
<evidence type="ECO:0000313" key="3">
    <source>
        <dbReference type="EMBL" id="VAW13692.1"/>
    </source>
</evidence>
<keyword evidence="1" id="KW-0812">Transmembrane</keyword>
<feature type="domain" description="TadE-like" evidence="2">
    <location>
        <begin position="26"/>
        <end position="61"/>
    </location>
</feature>
<gene>
    <name evidence="3" type="ORF">MNBD_ALPHA11-840</name>
</gene>